<dbReference type="EMBL" id="AQHY01000021">
    <property type="protein sequence ID" value="EOA55318.1"/>
    <property type="molecule type" value="Genomic_DNA"/>
</dbReference>
<accession>U6RJE1</accession>
<evidence type="ECO:0000313" key="1">
    <source>
        <dbReference type="EMBL" id="EOA55318.1"/>
    </source>
</evidence>
<reference evidence="1 2" key="1">
    <citation type="submission" date="2013-04" db="EMBL/GenBank/DDBJ databases">
        <title>The Genome Sequence of Bacteroides massiliensis DSM 17679.</title>
        <authorList>
            <consortium name="The Broad Institute Genomics Platform"/>
            <person name="Earl A."/>
            <person name="Ward D."/>
            <person name="Feldgarden M."/>
            <person name="Gevers D."/>
            <person name="Martens E."/>
            <person name="Fenner L."/>
            <person name="Roux V."/>
            <person name="Mallet M.N."/>
            <person name="Raoult D."/>
            <person name="Walker B."/>
            <person name="Young S."/>
            <person name="Zeng Q."/>
            <person name="Gargeya S."/>
            <person name="Fitzgerald M."/>
            <person name="Haas B."/>
            <person name="Abouelleil A."/>
            <person name="Allen A.W."/>
            <person name="Alvarado L."/>
            <person name="Arachchi H.M."/>
            <person name="Berlin A.M."/>
            <person name="Chapman S.B."/>
            <person name="Gainer-Dewar J."/>
            <person name="Goldberg J."/>
            <person name="Griggs A."/>
            <person name="Gujja S."/>
            <person name="Hansen M."/>
            <person name="Howarth C."/>
            <person name="Imamovic A."/>
            <person name="Ireland A."/>
            <person name="Larimer J."/>
            <person name="McCowan C."/>
            <person name="Murphy C."/>
            <person name="Pearson M."/>
            <person name="Poon T.W."/>
            <person name="Priest M."/>
            <person name="Roberts A."/>
            <person name="Saif S."/>
            <person name="Shea T."/>
            <person name="Sisk P."/>
            <person name="Sykes S."/>
            <person name="Wortman J."/>
            <person name="Nusbaum C."/>
            <person name="Birren B."/>
        </authorList>
    </citation>
    <scope>NUCLEOTIDE SEQUENCE [LARGE SCALE GENOMIC DNA]</scope>
    <source>
        <strain evidence="2">B84634 / Timone 84634 / DSM 17679 / JCM 13223</strain>
    </source>
</reference>
<dbReference type="AlphaFoldDB" id="U6RJE1"/>
<comment type="caution">
    <text evidence="1">The sequence shown here is derived from an EMBL/GenBank/DDBJ whole genome shotgun (WGS) entry which is preliminary data.</text>
</comment>
<dbReference type="Proteomes" id="UP000017831">
    <property type="component" value="Unassembled WGS sequence"/>
</dbReference>
<evidence type="ECO:0000313" key="2">
    <source>
        <dbReference type="Proteomes" id="UP000017831"/>
    </source>
</evidence>
<name>U6RJE1_9BACT</name>
<organism evidence="1 2">
    <name type="scientific">Phocaeicola massiliensis B84634 = Timone 84634 = DSM 17679 = JCM 13223</name>
    <dbReference type="NCBI Taxonomy" id="1121098"/>
    <lineage>
        <taxon>Bacteria</taxon>
        <taxon>Pseudomonadati</taxon>
        <taxon>Bacteroidota</taxon>
        <taxon>Bacteroidia</taxon>
        <taxon>Bacteroidales</taxon>
        <taxon>Bacteroidaceae</taxon>
        <taxon>Phocaeicola</taxon>
    </lineage>
</organism>
<dbReference type="STRING" id="1121098.HMPREF1534_01727"/>
<sequence>MNESSTLSQFLEVETVCASAWKVEEYDGYRTDSFAESQIDK</sequence>
<proteinExistence type="predicted"/>
<keyword evidence="2" id="KW-1185">Reference proteome</keyword>
<gene>
    <name evidence="1" type="ORF">HMPREF1534_01727</name>
</gene>
<dbReference type="HOGENOM" id="CLU_3265761_0_0_10"/>
<protein>
    <submittedName>
        <fullName evidence="1">Uncharacterized protein</fullName>
    </submittedName>
</protein>